<dbReference type="Pfam" id="PF13640">
    <property type="entry name" value="2OG-FeII_Oxy_3"/>
    <property type="match status" value="1"/>
</dbReference>
<accession>A0AAV3TZW4</accession>
<dbReference type="PANTHER" id="PTHR12907">
    <property type="entry name" value="EGL NINE HOMOLOG-RELATED"/>
    <property type="match status" value="1"/>
</dbReference>
<dbReference type="PANTHER" id="PTHR12907:SF26">
    <property type="entry name" value="HIF PROLYL HYDROXYLASE, ISOFORM C"/>
    <property type="match status" value="1"/>
</dbReference>
<organism evidence="6 7">
    <name type="scientific">Halioxenophilus aromaticivorans</name>
    <dbReference type="NCBI Taxonomy" id="1306992"/>
    <lineage>
        <taxon>Bacteria</taxon>
        <taxon>Pseudomonadati</taxon>
        <taxon>Pseudomonadota</taxon>
        <taxon>Gammaproteobacteria</taxon>
        <taxon>Alteromonadales</taxon>
        <taxon>Alteromonadaceae</taxon>
        <taxon>Halioxenophilus</taxon>
    </lineage>
</organism>
<dbReference type="InterPro" id="IPR006620">
    <property type="entry name" value="Pro_4_hyd_alph"/>
</dbReference>
<dbReference type="InterPro" id="IPR051559">
    <property type="entry name" value="HIF_prolyl_hydroxylases"/>
</dbReference>
<sequence length="177" mass="19577">MSLSSGQAFNPEVIIAALIDKGYAVIDCAIPGALAECRQALQQVSDGDLRRAGVGRGQAQTLDEVRRDKIHWLANAEHSIPLYAQAMEALRQAANQAFYLGLFDFECHFARYDAGDFYQKHWDAFRGEGNRRLSTIYYLNDAWQTRDGGELLVYDQDNADSVIETVVPMGGAPGGIF</sequence>
<dbReference type="GO" id="GO:0071456">
    <property type="term" value="P:cellular response to hypoxia"/>
    <property type="evidence" value="ECO:0007669"/>
    <property type="project" value="TreeGrafter"/>
</dbReference>
<reference evidence="7" key="1">
    <citation type="journal article" date="2019" name="Int. J. Syst. Evol. Microbiol.">
        <title>The Global Catalogue of Microorganisms (GCM) 10K type strain sequencing project: providing services to taxonomists for standard genome sequencing and annotation.</title>
        <authorList>
            <consortium name="The Broad Institute Genomics Platform"/>
            <consortium name="The Broad Institute Genome Sequencing Center for Infectious Disease"/>
            <person name="Wu L."/>
            <person name="Ma J."/>
        </authorList>
    </citation>
    <scope>NUCLEOTIDE SEQUENCE [LARGE SCALE GENOMIC DNA]</scope>
    <source>
        <strain evidence="7">JCM 19134</strain>
    </source>
</reference>
<evidence type="ECO:0000313" key="7">
    <source>
        <dbReference type="Proteomes" id="UP001409585"/>
    </source>
</evidence>
<keyword evidence="7" id="KW-1185">Reference proteome</keyword>
<feature type="domain" description="Prolyl 4-hydroxylase alpha subunit" evidence="5">
    <location>
        <begin position="21"/>
        <end position="177"/>
    </location>
</feature>
<name>A0AAV3TZW4_9ALTE</name>
<dbReference type="EMBL" id="BAABLX010000007">
    <property type="protein sequence ID" value="GAA4933930.1"/>
    <property type="molecule type" value="Genomic_DNA"/>
</dbReference>
<evidence type="ECO:0000256" key="4">
    <source>
        <dbReference type="ARBA" id="ARBA00023002"/>
    </source>
</evidence>
<comment type="cofactor">
    <cofactor evidence="1">
        <name>L-ascorbate</name>
        <dbReference type="ChEBI" id="CHEBI:38290"/>
    </cofactor>
</comment>
<proteinExistence type="predicted"/>
<dbReference type="GO" id="GO:0031418">
    <property type="term" value="F:L-ascorbic acid binding"/>
    <property type="evidence" value="ECO:0007669"/>
    <property type="project" value="UniProtKB-KW"/>
</dbReference>
<keyword evidence="2" id="KW-0847">Vitamin C</keyword>
<protein>
    <submittedName>
        <fullName evidence="6">2OG-Fe(II) oxygenase</fullName>
    </submittedName>
</protein>
<dbReference type="SMART" id="SM00702">
    <property type="entry name" value="P4Hc"/>
    <property type="match status" value="1"/>
</dbReference>
<evidence type="ECO:0000259" key="5">
    <source>
        <dbReference type="SMART" id="SM00702"/>
    </source>
</evidence>
<comment type="caution">
    <text evidence="6">The sequence shown here is derived from an EMBL/GenBank/DDBJ whole genome shotgun (WGS) entry which is preliminary data.</text>
</comment>
<dbReference type="GO" id="GO:0008198">
    <property type="term" value="F:ferrous iron binding"/>
    <property type="evidence" value="ECO:0007669"/>
    <property type="project" value="TreeGrafter"/>
</dbReference>
<dbReference type="GO" id="GO:0031543">
    <property type="term" value="F:peptidyl-proline dioxygenase activity"/>
    <property type="evidence" value="ECO:0007669"/>
    <property type="project" value="TreeGrafter"/>
</dbReference>
<evidence type="ECO:0000256" key="3">
    <source>
        <dbReference type="ARBA" id="ARBA00022964"/>
    </source>
</evidence>
<evidence type="ECO:0000313" key="6">
    <source>
        <dbReference type="EMBL" id="GAA4933930.1"/>
    </source>
</evidence>
<evidence type="ECO:0000256" key="2">
    <source>
        <dbReference type="ARBA" id="ARBA00022896"/>
    </source>
</evidence>
<dbReference type="Proteomes" id="UP001409585">
    <property type="component" value="Unassembled WGS sequence"/>
</dbReference>
<dbReference type="InterPro" id="IPR044862">
    <property type="entry name" value="Pro_4_hyd_alph_FE2OG_OXY"/>
</dbReference>
<dbReference type="Gene3D" id="2.60.120.620">
    <property type="entry name" value="q2cbj1_9rhob like domain"/>
    <property type="match status" value="1"/>
</dbReference>
<dbReference type="AlphaFoldDB" id="A0AAV3TZW4"/>
<dbReference type="RefSeq" id="WP_345417512.1">
    <property type="nucleotide sequence ID" value="NZ_AP031496.1"/>
</dbReference>
<gene>
    <name evidence="6" type="ORF">GCM10025791_08350</name>
</gene>
<keyword evidence="3" id="KW-0223">Dioxygenase</keyword>
<evidence type="ECO:0000256" key="1">
    <source>
        <dbReference type="ARBA" id="ARBA00001961"/>
    </source>
</evidence>
<keyword evidence="4" id="KW-0560">Oxidoreductase</keyword>